<keyword evidence="3" id="KW-1185">Reference proteome</keyword>
<name>A0A5B7DIR4_PORTR</name>
<comment type="caution">
    <text evidence="2">The sequence shown here is derived from an EMBL/GenBank/DDBJ whole genome shotgun (WGS) entry which is preliminary data.</text>
</comment>
<feature type="compositionally biased region" description="Polar residues" evidence="1">
    <location>
        <begin position="80"/>
        <end position="96"/>
    </location>
</feature>
<reference evidence="2 3" key="1">
    <citation type="submission" date="2019-05" db="EMBL/GenBank/DDBJ databases">
        <title>Another draft genome of Portunus trituberculatus and its Hox gene families provides insights of decapod evolution.</title>
        <authorList>
            <person name="Jeong J.-H."/>
            <person name="Song I."/>
            <person name="Kim S."/>
            <person name="Choi T."/>
            <person name="Kim D."/>
            <person name="Ryu S."/>
            <person name="Kim W."/>
        </authorList>
    </citation>
    <scope>NUCLEOTIDE SEQUENCE [LARGE SCALE GENOMIC DNA]</scope>
    <source>
        <tissue evidence="2">Muscle</tissue>
    </source>
</reference>
<evidence type="ECO:0000313" key="2">
    <source>
        <dbReference type="EMBL" id="MPC20993.1"/>
    </source>
</evidence>
<accession>A0A5B7DIR4</accession>
<protein>
    <submittedName>
        <fullName evidence="2">Uncharacterized protein</fullName>
    </submittedName>
</protein>
<feature type="region of interest" description="Disordered" evidence="1">
    <location>
        <begin position="80"/>
        <end position="143"/>
    </location>
</feature>
<gene>
    <name evidence="2" type="ORF">E2C01_013965</name>
</gene>
<dbReference type="Proteomes" id="UP000324222">
    <property type="component" value="Unassembled WGS sequence"/>
</dbReference>
<organism evidence="2 3">
    <name type="scientific">Portunus trituberculatus</name>
    <name type="common">Swimming crab</name>
    <name type="synonym">Neptunus trituberculatus</name>
    <dbReference type="NCBI Taxonomy" id="210409"/>
    <lineage>
        <taxon>Eukaryota</taxon>
        <taxon>Metazoa</taxon>
        <taxon>Ecdysozoa</taxon>
        <taxon>Arthropoda</taxon>
        <taxon>Crustacea</taxon>
        <taxon>Multicrustacea</taxon>
        <taxon>Malacostraca</taxon>
        <taxon>Eumalacostraca</taxon>
        <taxon>Eucarida</taxon>
        <taxon>Decapoda</taxon>
        <taxon>Pleocyemata</taxon>
        <taxon>Brachyura</taxon>
        <taxon>Eubrachyura</taxon>
        <taxon>Portunoidea</taxon>
        <taxon>Portunidae</taxon>
        <taxon>Portuninae</taxon>
        <taxon>Portunus</taxon>
    </lineage>
</organism>
<proteinExistence type="predicted"/>
<dbReference type="AlphaFoldDB" id="A0A5B7DIR4"/>
<evidence type="ECO:0000313" key="3">
    <source>
        <dbReference type="Proteomes" id="UP000324222"/>
    </source>
</evidence>
<feature type="compositionally biased region" description="Basic and acidic residues" evidence="1">
    <location>
        <begin position="127"/>
        <end position="137"/>
    </location>
</feature>
<evidence type="ECO:0000256" key="1">
    <source>
        <dbReference type="SAM" id="MobiDB-lite"/>
    </source>
</evidence>
<dbReference type="EMBL" id="VSRR010000932">
    <property type="protein sequence ID" value="MPC20993.1"/>
    <property type="molecule type" value="Genomic_DNA"/>
</dbReference>
<sequence length="143" mass="15047">MIVLDAAPIDVNAAERSLSSNSSPAAAVRQSGSSALLAVQHCHGGFPQRGKLTTRLAATEDPEPQTAIHALARPALGLIQSFTAGPGNQRSGTEGTQGRGSRRLRASPEGLDRPLSAAGFLGVQSSDRQEDPRETFCRPHRLK</sequence>